<sequence>PIYYLDNWKKPGDITRYEVFMEDPDQAMNKIATTRRLHSTDYIRLKTLTFGITLPKQWTRKIGINNARIFASADNLWTWAAYDFYDPESIENGSATWNTPPLKTVTFGINVNF</sequence>
<dbReference type="AlphaFoldDB" id="A0A921K3X5"/>
<dbReference type="EMBL" id="DYXD01000231">
    <property type="protein sequence ID" value="HJF08561.1"/>
    <property type="molecule type" value="Genomic_DNA"/>
</dbReference>
<proteinExistence type="predicted"/>
<reference evidence="1" key="2">
    <citation type="submission" date="2021-09" db="EMBL/GenBank/DDBJ databases">
        <authorList>
            <person name="Gilroy R."/>
        </authorList>
    </citation>
    <scope>NUCLEOTIDE SEQUENCE</scope>
    <source>
        <strain evidence="1">CHK165-8395</strain>
    </source>
</reference>
<evidence type="ECO:0000313" key="2">
    <source>
        <dbReference type="Proteomes" id="UP000718012"/>
    </source>
</evidence>
<evidence type="ECO:0000313" key="1">
    <source>
        <dbReference type="EMBL" id="HJF08561.1"/>
    </source>
</evidence>
<comment type="caution">
    <text evidence="1">The sequence shown here is derived from an EMBL/GenBank/DDBJ whole genome shotgun (WGS) entry which is preliminary data.</text>
</comment>
<protein>
    <submittedName>
        <fullName evidence="1">SusC/RagA family TonB-linked outer membrane protein</fullName>
    </submittedName>
</protein>
<reference evidence="1" key="1">
    <citation type="journal article" date="2021" name="PeerJ">
        <title>Extensive microbial diversity within the chicken gut microbiome revealed by metagenomics and culture.</title>
        <authorList>
            <person name="Gilroy R."/>
            <person name="Ravi A."/>
            <person name="Getino M."/>
            <person name="Pursley I."/>
            <person name="Horton D.L."/>
            <person name="Alikhan N.F."/>
            <person name="Baker D."/>
            <person name="Gharbi K."/>
            <person name="Hall N."/>
            <person name="Watson M."/>
            <person name="Adriaenssens E.M."/>
            <person name="Foster-Nyarko E."/>
            <person name="Jarju S."/>
            <person name="Secka A."/>
            <person name="Antonio M."/>
            <person name="Oren A."/>
            <person name="Chaudhuri R.R."/>
            <person name="La Ragione R."/>
            <person name="Hildebrand F."/>
            <person name="Pallen M.J."/>
        </authorList>
    </citation>
    <scope>NUCLEOTIDE SEQUENCE</scope>
    <source>
        <strain evidence="1">CHK165-8395</strain>
    </source>
</reference>
<gene>
    <name evidence="1" type="ORF">K8U81_10315</name>
</gene>
<dbReference type="Proteomes" id="UP000718012">
    <property type="component" value="Unassembled WGS sequence"/>
</dbReference>
<accession>A0A921K3X5</accession>
<organism evidence="1 2">
    <name type="scientific">Phocaeicola coprocola</name>
    <dbReference type="NCBI Taxonomy" id="310298"/>
    <lineage>
        <taxon>Bacteria</taxon>
        <taxon>Pseudomonadati</taxon>
        <taxon>Bacteroidota</taxon>
        <taxon>Bacteroidia</taxon>
        <taxon>Bacteroidales</taxon>
        <taxon>Bacteroidaceae</taxon>
        <taxon>Phocaeicola</taxon>
    </lineage>
</organism>
<name>A0A921K3X5_9BACT</name>
<feature type="non-terminal residue" evidence="1">
    <location>
        <position position="1"/>
    </location>
</feature>